<organism evidence="2 3">
    <name type="scientific">Hermetia illucens</name>
    <name type="common">Black soldier fly</name>
    <dbReference type="NCBI Taxonomy" id="343691"/>
    <lineage>
        <taxon>Eukaryota</taxon>
        <taxon>Metazoa</taxon>
        <taxon>Ecdysozoa</taxon>
        <taxon>Arthropoda</taxon>
        <taxon>Hexapoda</taxon>
        <taxon>Insecta</taxon>
        <taxon>Pterygota</taxon>
        <taxon>Neoptera</taxon>
        <taxon>Endopterygota</taxon>
        <taxon>Diptera</taxon>
        <taxon>Brachycera</taxon>
        <taxon>Stratiomyomorpha</taxon>
        <taxon>Stratiomyidae</taxon>
        <taxon>Hermetiinae</taxon>
        <taxon>Hermetia</taxon>
    </lineage>
</organism>
<sequence length="335" mass="37430">MKKVVKVQMTLALVGVFFAVANCVPTSVLAGTKESKLNNAKVKRSSSASNAQPPSSSESLSNHKSEVEASPITGKSEISLGNIRQNAGFTETKSTPQKRGVNSQLMYGDIFNSVPAGPITNPGRNGVWADELDPAVVYPDIQDFEDYQRAAYNAKPYDNIREILNTEPIALPLQYPYRYYGDRRKRSNMKPLDAKSKRDSKLTPADMLALIALVEAGERSRYESENEDNYGDYARSYMGPYNSQFLDDENDDLLNDPSNYVSSPYNFDSIPLYDMMKPAKPAQRYGTKRYMVSKKKRSLGPYANDVADHANLKLNSHFPTHYISGKAPKRFQTAF</sequence>
<dbReference type="EMBL" id="LR899009">
    <property type="protein sequence ID" value="CAD7079258.1"/>
    <property type="molecule type" value="Genomic_DNA"/>
</dbReference>
<gene>
    <name evidence="2" type="ORF">HERILL_LOCUS2479</name>
</gene>
<reference evidence="2 3" key="1">
    <citation type="submission" date="2020-11" db="EMBL/GenBank/DDBJ databases">
        <authorList>
            <person name="Wallbank WR R."/>
            <person name="Pardo Diaz C."/>
            <person name="Kozak K."/>
            <person name="Martin S."/>
            <person name="Jiggins C."/>
            <person name="Moest M."/>
            <person name="Warren A I."/>
            <person name="Generalovic N T."/>
            <person name="Byers J.R.P. K."/>
            <person name="Montejo-Kovacevich G."/>
            <person name="Yen C E."/>
        </authorList>
    </citation>
    <scope>NUCLEOTIDE SEQUENCE [LARGE SCALE GENOMIC DNA]</scope>
</reference>
<name>A0A7R8UEE7_HERIL</name>
<dbReference type="OrthoDB" id="7730862at2759"/>
<feature type="region of interest" description="Disordered" evidence="1">
    <location>
        <begin position="37"/>
        <end position="75"/>
    </location>
</feature>
<keyword evidence="3" id="KW-1185">Reference proteome</keyword>
<accession>A0A7R8UEE7</accession>
<dbReference type="AlphaFoldDB" id="A0A7R8UEE7"/>
<protein>
    <submittedName>
        <fullName evidence="2">Uncharacterized protein</fullName>
    </submittedName>
</protein>
<dbReference type="InParanoid" id="A0A7R8UEE7"/>
<dbReference type="Proteomes" id="UP000594454">
    <property type="component" value="Chromosome 1"/>
</dbReference>
<evidence type="ECO:0000313" key="3">
    <source>
        <dbReference type="Proteomes" id="UP000594454"/>
    </source>
</evidence>
<proteinExistence type="predicted"/>
<feature type="compositionally biased region" description="Low complexity" evidence="1">
    <location>
        <begin position="45"/>
        <end position="60"/>
    </location>
</feature>
<dbReference type="FunCoup" id="A0A7R8UEE7">
    <property type="interactions" value="18"/>
</dbReference>
<evidence type="ECO:0000256" key="1">
    <source>
        <dbReference type="SAM" id="MobiDB-lite"/>
    </source>
</evidence>
<evidence type="ECO:0000313" key="2">
    <source>
        <dbReference type="EMBL" id="CAD7079258.1"/>
    </source>
</evidence>